<dbReference type="PROSITE" id="PS00166">
    <property type="entry name" value="ENOYL_COA_HYDRATASE"/>
    <property type="match status" value="1"/>
</dbReference>
<dbReference type="Gene3D" id="3.90.226.10">
    <property type="entry name" value="2-enoyl-CoA Hydratase, Chain A, domain 1"/>
    <property type="match status" value="1"/>
</dbReference>
<dbReference type="Gene3D" id="1.10.12.10">
    <property type="entry name" value="Lyase 2-enoyl-coa Hydratase, Chain A, domain 2"/>
    <property type="match status" value="1"/>
</dbReference>
<name>A0A3P3DG03_9RHOB</name>
<keyword evidence="2" id="KW-0456">Lyase</keyword>
<evidence type="ECO:0000256" key="2">
    <source>
        <dbReference type="ARBA" id="ARBA00023239"/>
    </source>
</evidence>
<dbReference type="Proteomes" id="UP000282125">
    <property type="component" value="Unassembled WGS sequence"/>
</dbReference>
<dbReference type="GO" id="GO:0006635">
    <property type="term" value="P:fatty acid beta-oxidation"/>
    <property type="evidence" value="ECO:0007669"/>
    <property type="project" value="TreeGrafter"/>
</dbReference>
<protein>
    <submittedName>
        <fullName evidence="4">Crotonase</fullName>
    </submittedName>
</protein>
<dbReference type="AlphaFoldDB" id="A0A3P3DG03"/>
<evidence type="ECO:0000256" key="3">
    <source>
        <dbReference type="RuleBase" id="RU003707"/>
    </source>
</evidence>
<dbReference type="SUPFAM" id="SSF52096">
    <property type="entry name" value="ClpP/crotonase"/>
    <property type="match status" value="1"/>
</dbReference>
<dbReference type="Pfam" id="PF00378">
    <property type="entry name" value="ECH_1"/>
    <property type="match status" value="1"/>
</dbReference>
<reference evidence="4 5" key="1">
    <citation type="submission" date="2018-11" db="EMBL/GenBank/DDBJ databases">
        <title>Gemmobacter sp. nov., YIM 102744-1 draft genome.</title>
        <authorList>
            <person name="Li G."/>
            <person name="Jiang Y."/>
        </authorList>
    </citation>
    <scope>NUCLEOTIDE SEQUENCE [LARGE SCALE GENOMIC DNA]</scope>
    <source>
        <strain evidence="4 5">YIM 102744-1</strain>
    </source>
</reference>
<gene>
    <name evidence="4" type="ORF">EG244_13325</name>
</gene>
<dbReference type="GO" id="GO:0016829">
    <property type="term" value="F:lyase activity"/>
    <property type="evidence" value="ECO:0007669"/>
    <property type="project" value="UniProtKB-KW"/>
</dbReference>
<comment type="similarity">
    <text evidence="1 3">Belongs to the enoyl-CoA hydratase/isomerase family.</text>
</comment>
<evidence type="ECO:0000313" key="4">
    <source>
        <dbReference type="EMBL" id="RRH73195.1"/>
    </source>
</evidence>
<dbReference type="PANTHER" id="PTHR11941">
    <property type="entry name" value="ENOYL-COA HYDRATASE-RELATED"/>
    <property type="match status" value="1"/>
</dbReference>
<dbReference type="EMBL" id="RRAZ01000019">
    <property type="protein sequence ID" value="RRH73195.1"/>
    <property type="molecule type" value="Genomic_DNA"/>
</dbReference>
<dbReference type="InterPro" id="IPR001753">
    <property type="entry name" value="Enoyl-CoA_hydra/iso"/>
</dbReference>
<dbReference type="InterPro" id="IPR029045">
    <property type="entry name" value="ClpP/crotonase-like_dom_sf"/>
</dbReference>
<dbReference type="InterPro" id="IPR018376">
    <property type="entry name" value="Enoyl-CoA_hyd/isom_CS"/>
</dbReference>
<comment type="caution">
    <text evidence="4">The sequence shown here is derived from an EMBL/GenBank/DDBJ whole genome shotgun (WGS) entry which is preliminary data.</text>
</comment>
<evidence type="ECO:0000313" key="5">
    <source>
        <dbReference type="Proteomes" id="UP000282125"/>
    </source>
</evidence>
<sequence length="259" mass="27417">MSVDLDITGGVARVTINRPERMNAVDLATSAQLEAIWQQLESDPSVRCVVLSGAGEKAFSAGADMKSGDKAKSGVEYWADGNPMGFGGITFRDTLKVPVIARVNGFALGGGMEMVLGADIVIAAEHARFGLTEARVGRLPLDGGMVLLQRLIPRNIAAGMMLTGCMVPAADMARYGLINAVVPAAELDAEVDRWIADITACAPLSLRAIKAMIRKTAQMSAREAAAAKLPELVTALQSEDQHEGVAAFNEKRAPVWKGR</sequence>
<proteinExistence type="inferred from homology"/>
<accession>A0A3P3DG03</accession>
<dbReference type="RefSeq" id="WP_124965485.1">
    <property type="nucleotide sequence ID" value="NZ_RRAZ01000019.1"/>
</dbReference>
<evidence type="ECO:0000256" key="1">
    <source>
        <dbReference type="ARBA" id="ARBA00005254"/>
    </source>
</evidence>
<dbReference type="InterPro" id="IPR014748">
    <property type="entry name" value="Enoyl-CoA_hydra_C"/>
</dbReference>
<dbReference type="PANTHER" id="PTHR11941:SF54">
    <property type="entry name" value="ENOYL-COA HYDRATASE, MITOCHONDRIAL"/>
    <property type="match status" value="1"/>
</dbReference>
<keyword evidence="5" id="KW-1185">Reference proteome</keyword>
<dbReference type="CDD" id="cd06558">
    <property type="entry name" value="crotonase-like"/>
    <property type="match status" value="1"/>
</dbReference>
<dbReference type="OrthoDB" id="5730382at2"/>
<organism evidence="4 5">
    <name type="scientific">Falsigemmobacter faecalis</name>
    <dbReference type="NCBI Taxonomy" id="2488730"/>
    <lineage>
        <taxon>Bacteria</taxon>
        <taxon>Pseudomonadati</taxon>
        <taxon>Pseudomonadota</taxon>
        <taxon>Alphaproteobacteria</taxon>
        <taxon>Rhodobacterales</taxon>
        <taxon>Paracoccaceae</taxon>
        <taxon>Falsigemmobacter</taxon>
    </lineage>
</organism>